<dbReference type="SUPFAM" id="SSF46689">
    <property type="entry name" value="Homeodomain-like"/>
    <property type="match status" value="2"/>
</dbReference>
<dbReference type="EMBL" id="FWZU01000002">
    <property type="protein sequence ID" value="SMF04414.1"/>
    <property type="molecule type" value="Genomic_DNA"/>
</dbReference>
<dbReference type="AlphaFoldDB" id="A0A1X7CWE9"/>
<keyword evidence="3" id="KW-0804">Transcription</keyword>
<name>A0A1X7CWE9_9BACT</name>
<dbReference type="InterPro" id="IPR018062">
    <property type="entry name" value="HTH_AraC-typ_CS"/>
</dbReference>
<gene>
    <name evidence="5" type="ORF">SAMN06295933_1353</name>
</gene>
<dbReference type="PROSITE" id="PS00041">
    <property type="entry name" value="HTH_ARAC_FAMILY_1"/>
    <property type="match status" value="1"/>
</dbReference>
<keyword evidence="1" id="KW-0805">Transcription regulation</keyword>
<dbReference type="Gene3D" id="1.10.10.60">
    <property type="entry name" value="Homeodomain-like"/>
    <property type="match status" value="2"/>
</dbReference>
<dbReference type="Gene3D" id="3.40.50.880">
    <property type="match status" value="1"/>
</dbReference>
<dbReference type="InterPro" id="IPR052158">
    <property type="entry name" value="INH-QAR"/>
</dbReference>
<protein>
    <submittedName>
        <fullName evidence="5">Transcriptional regulator, AraC family with amidase-like domain</fullName>
    </submittedName>
</protein>
<dbReference type="Pfam" id="PF01965">
    <property type="entry name" value="DJ-1_PfpI"/>
    <property type="match status" value="1"/>
</dbReference>
<dbReference type="InterPro" id="IPR029062">
    <property type="entry name" value="Class_I_gatase-like"/>
</dbReference>
<dbReference type="InterPro" id="IPR018060">
    <property type="entry name" value="HTH_AraC"/>
</dbReference>
<sequence length="348" mass="38946">MNSVAIDNIHAKNDSNSMPSITILNLKNSLLSGVLGPLEIFTIANTIAQQENLSTAGNVALLEPLELASIDGNAVSGFTGVSLAVHKSISQVKADIVIIPPIFGELESARENKYLIQQLGRMSSEGTIIATVCAGSFLLAETGFLDGKIATTHWKLTREFENCYPKVDLHSEQMLIDGGNYICAGGAMAWQDLALHIVARFMNKEIASKCAKTLVMDSTRNVQTPYFMFDQHLKSGTGFTDRNIEIVQKWMQQNYYRHVELLELAEIAEIGVRSFLRRFKRTTGHTPVQYLQQLRIESARHLLEVSNMNIEEITERVGYENGSSFRRLFKKKTGLTPLEYRKKFSRIV</sequence>
<keyword evidence="2" id="KW-0238">DNA-binding</keyword>
<keyword evidence="6" id="KW-1185">Reference proteome</keyword>
<organism evidence="5 6">
    <name type="scientific">Desulfovibrio gilichinskyi</name>
    <dbReference type="NCBI Taxonomy" id="1519643"/>
    <lineage>
        <taxon>Bacteria</taxon>
        <taxon>Pseudomonadati</taxon>
        <taxon>Thermodesulfobacteriota</taxon>
        <taxon>Desulfovibrionia</taxon>
        <taxon>Desulfovibrionales</taxon>
        <taxon>Desulfovibrionaceae</taxon>
        <taxon>Desulfovibrio</taxon>
    </lineage>
</organism>
<dbReference type="InterPro" id="IPR020449">
    <property type="entry name" value="Tscrpt_reg_AraC-type_HTH"/>
</dbReference>
<evidence type="ECO:0000256" key="2">
    <source>
        <dbReference type="ARBA" id="ARBA00023125"/>
    </source>
</evidence>
<dbReference type="RefSeq" id="WP_245805486.1">
    <property type="nucleotide sequence ID" value="NZ_FWZU01000002.1"/>
</dbReference>
<accession>A0A1X7CWE9</accession>
<reference evidence="6" key="1">
    <citation type="submission" date="2017-04" db="EMBL/GenBank/DDBJ databases">
        <authorList>
            <person name="Varghese N."/>
            <person name="Submissions S."/>
        </authorList>
    </citation>
    <scope>NUCLEOTIDE SEQUENCE [LARGE SCALE GENOMIC DNA]</scope>
    <source>
        <strain evidence="6">K3S</strain>
    </source>
</reference>
<proteinExistence type="predicted"/>
<dbReference type="SMART" id="SM00342">
    <property type="entry name" value="HTH_ARAC"/>
    <property type="match status" value="1"/>
</dbReference>
<evidence type="ECO:0000259" key="4">
    <source>
        <dbReference type="PROSITE" id="PS01124"/>
    </source>
</evidence>
<dbReference type="GO" id="GO:0003700">
    <property type="term" value="F:DNA-binding transcription factor activity"/>
    <property type="evidence" value="ECO:0007669"/>
    <property type="project" value="InterPro"/>
</dbReference>
<dbReference type="InterPro" id="IPR009057">
    <property type="entry name" value="Homeodomain-like_sf"/>
</dbReference>
<dbReference type="STRING" id="1519643.SAMN06295933_1353"/>
<dbReference type="InterPro" id="IPR002818">
    <property type="entry name" value="DJ-1/PfpI"/>
</dbReference>
<dbReference type="CDD" id="cd03138">
    <property type="entry name" value="GATase1_AraC_2"/>
    <property type="match status" value="1"/>
</dbReference>
<dbReference type="Proteomes" id="UP000192906">
    <property type="component" value="Unassembled WGS sequence"/>
</dbReference>
<dbReference type="PRINTS" id="PR00032">
    <property type="entry name" value="HTHARAC"/>
</dbReference>
<feature type="domain" description="HTH araC/xylS-type" evidence="4">
    <location>
        <begin position="245"/>
        <end position="343"/>
    </location>
</feature>
<dbReference type="PROSITE" id="PS01124">
    <property type="entry name" value="HTH_ARAC_FAMILY_2"/>
    <property type="match status" value="1"/>
</dbReference>
<dbReference type="PANTHER" id="PTHR43130:SF11">
    <property type="entry name" value="TRANSCRIPTIONAL REGULATORY PROTEIN"/>
    <property type="match status" value="1"/>
</dbReference>
<evidence type="ECO:0000313" key="5">
    <source>
        <dbReference type="EMBL" id="SMF04414.1"/>
    </source>
</evidence>
<dbReference type="PANTHER" id="PTHR43130">
    <property type="entry name" value="ARAC-FAMILY TRANSCRIPTIONAL REGULATOR"/>
    <property type="match status" value="1"/>
</dbReference>
<dbReference type="GO" id="GO:0043565">
    <property type="term" value="F:sequence-specific DNA binding"/>
    <property type="evidence" value="ECO:0007669"/>
    <property type="project" value="InterPro"/>
</dbReference>
<evidence type="ECO:0000313" key="6">
    <source>
        <dbReference type="Proteomes" id="UP000192906"/>
    </source>
</evidence>
<dbReference type="SUPFAM" id="SSF52317">
    <property type="entry name" value="Class I glutamine amidotransferase-like"/>
    <property type="match status" value="1"/>
</dbReference>
<evidence type="ECO:0000256" key="3">
    <source>
        <dbReference type="ARBA" id="ARBA00023163"/>
    </source>
</evidence>
<evidence type="ECO:0000256" key="1">
    <source>
        <dbReference type="ARBA" id="ARBA00023015"/>
    </source>
</evidence>
<dbReference type="Pfam" id="PF12833">
    <property type="entry name" value="HTH_18"/>
    <property type="match status" value="1"/>
</dbReference>